<name>A0A8K0CKL1_IGNLU</name>
<evidence type="ECO:0000313" key="1">
    <source>
        <dbReference type="EMBL" id="KAF2887376.1"/>
    </source>
</evidence>
<reference evidence="1" key="1">
    <citation type="submission" date="2019-08" db="EMBL/GenBank/DDBJ databases">
        <title>The genome of the North American firefly Photinus pyralis.</title>
        <authorList>
            <consortium name="Photinus pyralis genome working group"/>
            <person name="Fallon T.R."/>
            <person name="Sander Lower S.E."/>
            <person name="Weng J.-K."/>
        </authorList>
    </citation>
    <scope>NUCLEOTIDE SEQUENCE</scope>
    <source>
        <strain evidence="1">TRF0915ILg1</strain>
        <tissue evidence="1">Whole body</tissue>
    </source>
</reference>
<organism evidence="1 2">
    <name type="scientific">Ignelater luminosus</name>
    <name type="common">Cucubano</name>
    <name type="synonym">Pyrophorus luminosus</name>
    <dbReference type="NCBI Taxonomy" id="2038154"/>
    <lineage>
        <taxon>Eukaryota</taxon>
        <taxon>Metazoa</taxon>
        <taxon>Ecdysozoa</taxon>
        <taxon>Arthropoda</taxon>
        <taxon>Hexapoda</taxon>
        <taxon>Insecta</taxon>
        <taxon>Pterygota</taxon>
        <taxon>Neoptera</taxon>
        <taxon>Endopterygota</taxon>
        <taxon>Coleoptera</taxon>
        <taxon>Polyphaga</taxon>
        <taxon>Elateriformia</taxon>
        <taxon>Elateroidea</taxon>
        <taxon>Elateridae</taxon>
        <taxon>Agrypninae</taxon>
        <taxon>Pyrophorini</taxon>
        <taxon>Ignelater</taxon>
    </lineage>
</organism>
<dbReference type="Proteomes" id="UP000801492">
    <property type="component" value="Unassembled WGS sequence"/>
</dbReference>
<gene>
    <name evidence="1" type="ORF">ILUMI_18797</name>
</gene>
<keyword evidence="2" id="KW-1185">Reference proteome</keyword>
<dbReference type="EMBL" id="VTPC01083852">
    <property type="protein sequence ID" value="KAF2887376.1"/>
    <property type="molecule type" value="Genomic_DNA"/>
</dbReference>
<proteinExistence type="predicted"/>
<comment type="caution">
    <text evidence="1">The sequence shown here is derived from an EMBL/GenBank/DDBJ whole genome shotgun (WGS) entry which is preliminary data.</text>
</comment>
<feature type="non-terminal residue" evidence="1">
    <location>
        <position position="1"/>
    </location>
</feature>
<protein>
    <submittedName>
        <fullName evidence="1">Uncharacterized protein</fullName>
    </submittedName>
</protein>
<evidence type="ECO:0000313" key="2">
    <source>
        <dbReference type="Proteomes" id="UP000801492"/>
    </source>
</evidence>
<dbReference type="AlphaFoldDB" id="A0A8K0CKL1"/>
<accession>A0A8K0CKL1</accession>
<sequence>MQRIHNGDKCLTVNSCQVKEKKKTIKAEVGQTCSFLQKTARAVAERAATNKKSKYKHIMEHNIFTPFLVETFGPWNEEAVEQHYWWYLQALQMVHSDILDVSKIYIEPPNHGQLTDEDSGEDDEGGLADNLSANQLRAYAEIEIIENNSEGVLEKAEEGMENKVKMVDKDKEQ</sequence>